<keyword evidence="6 8" id="KW-1133">Transmembrane helix</keyword>
<evidence type="ECO:0000256" key="5">
    <source>
        <dbReference type="ARBA" id="ARBA00022692"/>
    </source>
</evidence>
<evidence type="ECO:0000256" key="2">
    <source>
        <dbReference type="ARBA" id="ARBA00007998"/>
    </source>
</evidence>
<evidence type="ECO:0000313" key="10">
    <source>
        <dbReference type="Proteomes" id="UP001596113"/>
    </source>
</evidence>
<dbReference type="InterPro" id="IPR004761">
    <property type="entry name" value="Spore_GerAB"/>
</dbReference>
<keyword evidence="3" id="KW-0813">Transport</keyword>
<comment type="subcellular location">
    <subcellularLocation>
        <location evidence="1">Membrane</location>
        <topology evidence="1">Multi-pass membrane protein</topology>
    </subcellularLocation>
</comment>
<evidence type="ECO:0000256" key="3">
    <source>
        <dbReference type="ARBA" id="ARBA00022448"/>
    </source>
</evidence>
<protein>
    <submittedName>
        <fullName evidence="9">Endospore germination permease</fullName>
    </submittedName>
</protein>
<evidence type="ECO:0000256" key="6">
    <source>
        <dbReference type="ARBA" id="ARBA00022989"/>
    </source>
</evidence>
<feature type="transmembrane region" description="Helical" evidence="8">
    <location>
        <begin position="215"/>
        <end position="240"/>
    </location>
</feature>
<feature type="transmembrane region" description="Helical" evidence="8">
    <location>
        <begin position="184"/>
        <end position="203"/>
    </location>
</feature>
<evidence type="ECO:0000256" key="4">
    <source>
        <dbReference type="ARBA" id="ARBA00022544"/>
    </source>
</evidence>
<dbReference type="NCBIfam" id="TIGR00912">
    <property type="entry name" value="2A0309"/>
    <property type="match status" value="1"/>
</dbReference>
<feature type="transmembrane region" description="Helical" evidence="8">
    <location>
        <begin position="145"/>
        <end position="164"/>
    </location>
</feature>
<evidence type="ECO:0000256" key="7">
    <source>
        <dbReference type="ARBA" id="ARBA00023136"/>
    </source>
</evidence>
<gene>
    <name evidence="9" type="ORF">ACFPOF_21230</name>
</gene>
<keyword evidence="5 8" id="KW-0812">Transmembrane</keyword>
<feature type="transmembrane region" description="Helical" evidence="8">
    <location>
        <begin position="333"/>
        <end position="353"/>
    </location>
</feature>
<evidence type="ECO:0000256" key="8">
    <source>
        <dbReference type="SAM" id="Phobius"/>
    </source>
</evidence>
<keyword evidence="4" id="KW-0309">Germination</keyword>
<dbReference type="PANTHER" id="PTHR34975">
    <property type="entry name" value="SPORE GERMINATION PROTEIN A2"/>
    <property type="match status" value="1"/>
</dbReference>
<feature type="transmembrane region" description="Helical" evidence="8">
    <location>
        <begin position="302"/>
        <end position="321"/>
    </location>
</feature>
<feature type="transmembrane region" description="Helical" evidence="8">
    <location>
        <begin position="118"/>
        <end position="138"/>
    </location>
</feature>
<feature type="transmembrane region" description="Helical" evidence="8">
    <location>
        <begin position="41"/>
        <end position="61"/>
    </location>
</feature>
<dbReference type="Pfam" id="PF03845">
    <property type="entry name" value="Spore_permease"/>
    <property type="match status" value="1"/>
</dbReference>
<reference evidence="10" key="1">
    <citation type="journal article" date="2019" name="Int. J. Syst. Evol. Microbiol.">
        <title>The Global Catalogue of Microorganisms (GCM) 10K type strain sequencing project: providing services to taxonomists for standard genome sequencing and annotation.</title>
        <authorList>
            <consortium name="The Broad Institute Genomics Platform"/>
            <consortium name="The Broad Institute Genome Sequencing Center for Infectious Disease"/>
            <person name="Wu L."/>
            <person name="Ma J."/>
        </authorList>
    </citation>
    <scope>NUCLEOTIDE SEQUENCE [LARGE SCALE GENOMIC DNA]</scope>
    <source>
        <strain evidence="10">CGMCC 1.18575</strain>
    </source>
</reference>
<keyword evidence="7 8" id="KW-0472">Membrane</keyword>
<feature type="transmembrane region" description="Helical" evidence="8">
    <location>
        <begin position="12"/>
        <end position="35"/>
    </location>
</feature>
<dbReference type="Gene3D" id="1.20.1740.10">
    <property type="entry name" value="Amino acid/polyamine transporter I"/>
    <property type="match status" value="1"/>
</dbReference>
<comment type="similarity">
    <text evidence="2">Belongs to the amino acid-polyamine-organocation (APC) superfamily. Spore germination protein (SGP) (TC 2.A.3.9) family.</text>
</comment>
<feature type="transmembrane region" description="Helical" evidence="8">
    <location>
        <begin position="81"/>
        <end position="106"/>
    </location>
</feature>
<dbReference type="PANTHER" id="PTHR34975:SF2">
    <property type="entry name" value="SPORE GERMINATION PROTEIN A2"/>
    <property type="match status" value="1"/>
</dbReference>
<accession>A0ABW0HYJ1</accession>
<dbReference type="RefSeq" id="WP_378136370.1">
    <property type="nucleotide sequence ID" value="NZ_JBHSMI010000029.1"/>
</dbReference>
<sequence length="361" mass="39918">MPDKEIISPRQLAILTFMMTVGPTILVAPALMASIVRQDGWIATICAICLQLLSVLLYAALGDRYPDHSIVEYIEIILGKWTGKAIALLYVLFCILTVGYIVRFFGDFMAVQVMPETPIFAVLVLFMVTVVVAVHLGLEVFARAAEVFFPYICALFVVLVVFSIPKADLSSLQPVLESGIKPMFLASINFFSLQETVILLALYPRVNQVGKSRNAMIMGVLAGGVVLILTTLMVLLVLGADMTARNIYPSYRLAQMISIGKFLQRVEAILAIIWFMTIFFKVVICFYAAVTGLSKTIGLREYKPFALPLGVISVILAMVVYDNSVKEADLIQNIWPGYALTFLLVVPLILLAVDFMRKKAK</sequence>
<evidence type="ECO:0000313" key="9">
    <source>
        <dbReference type="EMBL" id="MFC5405272.1"/>
    </source>
</evidence>
<comment type="caution">
    <text evidence="9">The sequence shown here is derived from an EMBL/GenBank/DDBJ whole genome shotgun (WGS) entry which is preliminary data.</text>
</comment>
<proteinExistence type="inferred from homology"/>
<name>A0ABW0HYJ1_9BACL</name>
<evidence type="ECO:0000256" key="1">
    <source>
        <dbReference type="ARBA" id="ARBA00004141"/>
    </source>
</evidence>
<dbReference type="EMBL" id="JBHSMI010000029">
    <property type="protein sequence ID" value="MFC5405272.1"/>
    <property type="molecule type" value="Genomic_DNA"/>
</dbReference>
<feature type="transmembrane region" description="Helical" evidence="8">
    <location>
        <begin position="268"/>
        <end position="290"/>
    </location>
</feature>
<dbReference type="Proteomes" id="UP001596113">
    <property type="component" value="Unassembled WGS sequence"/>
</dbReference>
<keyword evidence="10" id="KW-1185">Reference proteome</keyword>
<organism evidence="9 10">
    <name type="scientific">Cohnella soli</name>
    <dbReference type="NCBI Taxonomy" id="425005"/>
    <lineage>
        <taxon>Bacteria</taxon>
        <taxon>Bacillati</taxon>
        <taxon>Bacillota</taxon>
        <taxon>Bacilli</taxon>
        <taxon>Bacillales</taxon>
        <taxon>Paenibacillaceae</taxon>
        <taxon>Cohnella</taxon>
    </lineage>
</organism>